<evidence type="ECO:0000256" key="5">
    <source>
        <dbReference type="ARBA" id="ARBA00022792"/>
    </source>
</evidence>
<feature type="compositionally biased region" description="Basic and acidic residues" evidence="13">
    <location>
        <begin position="353"/>
        <end position="365"/>
    </location>
</feature>
<gene>
    <name evidence="16" type="ORF">PG994_007336</name>
</gene>
<dbReference type="InterPro" id="IPR057495">
    <property type="entry name" value="AAA_lid_BCS1"/>
</dbReference>
<dbReference type="Proteomes" id="UP001480595">
    <property type="component" value="Unassembled WGS sequence"/>
</dbReference>
<dbReference type="PROSITE" id="PS00674">
    <property type="entry name" value="AAA"/>
    <property type="match status" value="1"/>
</dbReference>
<comment type="catalytic activity">
    <reaction evidence="11">
        <text>ATP + H2O = ADP + phosphate + H(+)</text>
        <dbReference type="Rhea" id="RHEA:13065"/>
        <dbReference type="ChEBI" id="CHEBI:15377"/>
        <dbReference type="ChEBI" id="CHEBI:15378"/>
        <dbReference type="ChEBI" id="CHEBI:30616"/>
        <dbReference type="ChEBI" id="CHEBI:43474"/>
        <dbReference type="ChEBI" id="CHEBI:456216"/>
    </reaction>
    <physiologicalReaction direction="left-to-right" evidence="11">
        <dbReference type="Rhea" id="RHEA:13066"/>
    </physiologicalReaction>
</comment>
<evidence type="ECO:0000256" key="7">
    <source>
        <dbReference type="ARBA" id="ARBA00022840"/>
    </source>
</evidence>
<dbReference type="GeneID" id="92091808"/>
<keyword evidence="10" id="KW-0472">Membrane</keyword>
<feature type="compositionally biased region" description="Low complexity" evidence="13">
    <location>
        <begin position="342"/>
        <end position="351"/>
    </location>
</feature>
<evidence type="ECO:0000256" key="12">
    <source>
        <dbReference type="RuleBase" id="RU003651"/>
    </source>
</evidence>
<dbReference type="InterPro" id="IPR050747">
    <property type="entry name" value="Mitochondrial_chaperone_BCS1"/>
</dbReference>
<accession>A0ABR1V3U3</accession>
<keyword evidence="7 12" id="KW-0067">ATP-binding</keyword>
<dbReference type="SMART" id="SM01024">
    <property type="entry name" value="BCS1_N"/>
    <property type="match status" value="1"/>
</dbReference>
<dbReference type="InterPro" id="IPR003960">
    <property type="entry name" value="ATPase_AAA_CS"/>
</dbReference>
<keyword evidence="8" id="KW-1133">Transmembrane helix</keyword>
<dbReference type="InterPro" id="IPR003959">
    <property type="entry name" value="ATPase_AAA_core"/>
</dbReference>
<dbReference type="PANTHER" id="PTHR23070">
    <property type="entry name" value="BCS1 AAA-TYPE ATPASE"/>
    <property type="match status" value="1"/>
</dbReference>
<keyword evidence="17" id="KW-1185">Reference proteome</keyword>
<dbReference type="RefSeq" id="XP_066715687.1">
    <property type="nucleotide sequence ID" value="XM_066858745.1"/>
</dbReference>
<evidence type="ECO:0000256" key="8">
    <source>
        <dbReference type="ARBA" id="ARBA00022989"/>
    </source>
</evidence>
<evidence type="ECO:0000256" key="10">
    <source>
        <dbReference type="ARBA" id="ARBA00023136"/>
    </source>
</evidence>
<dbReference type="Gene3D" id="3.40.50.300">
    <property type="entry name" value="P-loop containing nucleotide triphosphate hydrolases"/>
    <property type="match status" value="1"/>
</dbReference>
<evidence type="ECO:0000256" key="13">
    <source>
        <dbReference type="SAM" id="MobiDB-lite"/>
    </source>
</evidence>
<feature type="region of interest" description="Disordered" evidence="13">
    <location>
        <begin position="508"/>
        <end position="597"/>
    </location>
</feature>
<protein>
    <submittedName>
        <fullName evidence="16">Mitochondrial chaperone BCS1</fullName>
    </submittedName>
</protein>
<proteinExistence type="inferred from homology"/>
<dbReference type="SUPFAM" id="SSF52540">
    <property type="entry name" value="P-loop containing nucleoside triphosphate hydrolases"/>
    <property type="match status" value="1"/>
</dbReference>
<evidence type="ECO:0000256" key="9">
    <source>
        <dbReference type="ARBA" id="ARBA00023128"/>
    </source>
</evidence>
<comment type="subcellular location">
    <subcellularLocation>
        <location evidence="1">Mitochondrion inner membrane</location>
        <topology evidence="1">Single-pass membrane protein</topology>
    </subcellularLocation>
</comment>
<keyword evidence="4 12" id="KW-0547">Nucleotide-binding</keyword>
<evidence type="ECO:0000256" key="1">
    <source>
        <dbReference type="ARBA" id="ARBA00004434"/>
    </source>
</evidence>
<dbReference type="InterPro" id="IPR027417">
    <property type="entry name" value="P-loop_NTPase"/>
</dbReference>
<reference evidence="16 17" key="1">
    <citation type="submission" date="2023-01" db="EMBL/GenBank/DDBJ databases">
        <title>Analysis of 21 Apiospora genomes using comparative genomics revels a genus with tremendous synthesis potential of carbohydrate active enzymes and secondary metabolites.</title>
        <authorList>
            <person name="Sorensen T."/>
        </authorList>
    </citation>
    <scope>NUCLEOTIDE SEQUENCE [LARGE SCALE GENOMIC DNA]</scope>
    <source>
        <strain evidence="16 17">CBS 135458</strain>
    </source>
</reference>
<feature type="compositionally biased region" description="Basic and acidic residues" evidence="13">
    <location>
        <begin position="508"/>
        <end position="557"/>
    </location>
</feature>
<feature type="region of interest" description="Disordered" evidence="13">
    <location>
        <begin position="336"/>
        <end position="371"/>
    </location>
</feature>
<evidence type="ECO:0000256" key="3">
    <source>
        <dbReference type="ARBA" id="ARBA00022692"/>
    </source>
</evidence>
<dbReference type="InterPro" id="IPR003593">
    <property type="entry name" value="AAA+_ATPase"/>
</dbReference>
<evidence type="ECO:0000256" key="11">
    <source>
        <dbReference type="ARBA" id="ARBA00048778"/>
    </source>
</evidence>
<feature type="domain" description="BCS1 N-terminal" evidence="15">
    <location>
        <begin position="52"/>
        <end position="234"/>
    </location>
</feature>
<comment type="caution">
    <text evidence="16">The sequence shown here is derived from an EMBL/GenBank/DDBJ whole genome shotgun (WGS) entry which is preliminary data.</text>
</comment>
<keyword evidence="9" id="KW-0496">Mitochondrion</keyword>
<dbReference type="SMART" id="SM00382">
    <property type="entry name" value="AAA"/>
    <property type="match status" value="1"/>
</dbReference>
<feature type="compositionally biased region" description="Low complexity" evidence="13">
    <location>
        <begin position="572"/>
        <end position="583"/>
    </location>
</feature>
<dbReference type="Pfam" id="PF25426">
    <property type="entry name" value="AAA_lid_BCS1"/>
    <property type="match status" value="1"/>
</dbReference>
<name>A0ABR1V3U3_9PEZI</name>
<keyword evidence="3" id="KW-0812">Transmembrane</keyword>
<dbReference type="EMBL" id="JAQQWL010000007">
    <property type="protein sequence ID" value="KAK8064698.1"/>
    <property type="molecule type" value="Genomic_DNA"/>
</dbReference>
<feature type="domain" description="AAA+ ATPase" evidence="14">
    <location>
        <begin position="267"/>
        <end position="428"/>
    </location>
</feature>
<evidence type="ECO:0000256" key="6">
    <source>
        <dbReference type="ARBA" id="ARBA00022801"/>
    </source>
</evidence>
<feature type="compositionally biased region" description="Basic and acidic residues" evidence="13">
    <location>
        <begin position="584"/>
        <end position="597"/>
    </location>
</feature>
<evidence type="ECO:0000313" key="17">
    <source>
        <dbReference type="Proteomes" id="UP001480595"/>
    </source>
</evidence>
<sequence length="597" mass="65936">MPEAASAPSVPSRGIAYFRVLVDFFRRWVRTDINTLTASLAVIGALKTGLASVFGLLMDLRRYLGHFLTSSVTINGSDKLNREVINWLGAHVLERKQTRSLLAQSNSNTAAPLWYMAVRDDRPSHQQIAIKYLPTFDINYFRFEGTLIMVQRHSKVAISLSSLFFDRSTDAPTGREPLLITCISRSVDPIKKFLDECKQFAKSNTEDHVMIQTNTHAIGWDTQVLRSPRPLETIHFDEQFKDDLIADITHYLKPETRDFYHKRGIPYRRGYLLHGPPGTGKSSLSFAIAGHFSLELMVVDLSSIENDRELVALFAELPAQCIVLIEDIDAVGLKRKSADSANSGGNSNSGGNKKKEEKEKKKTMEVSEAQTAGKKSDCTLSGLLNVLDGVVAQQGRIVLMMTNREAGLDEALTRPGRIDKKIYLGLIGAAAARQMFVRMYASDHTEARPTALAELLALADRFGAAPALDRKATPAQVQEYLLQHRDSPQGAVEGLRVWVDEETRLREEKKMKEAAEKAAGEEERGEGGGRKEAGWRTTGESEKTDDTAAAKDDDRNDSSNNSSDIGEVVVLSSEGSNGDQSDSSDSRDSKVESEKKG</sequence>
<organism evidence="16 17">
    <name type="scientific">Apiospora phragmitis</name>
    <dbReference type="NCBI Taxonomy" id="2905665"/>
    <lineage>
        <taxon>Eukaryota</taxon>
        <taxon>Fungi</taxon>
        <taxon>Dikarya</taxon>
        <taxon>Ascomycota</taxon>
        <taxon>Pezizomycotina</taxon>
        <taxon>Sordariomycetes</taxon>
        <taxon>Xylariomycetidae</taxon>
        <taxon>Amphisphaeriales</taxon>
        <taxon>Apiosporaceae</taxon>
        <taxon>Apiospora</taxon>
    </lineage>
</organism>
<dbReference type="InterPro" id="IPR014851">
    <property type="entry name" value="BCS1_N"/>
</dbReference>
<keyword evidence="5" id="KW-0999">Mitochondrion inner membrane</keyword>
<evidence type="ECO:0000259" key="15">
    <source>
        <dbReference type="SMART" id="SM01024"/>
    </source>
</evidence>
<dbReference type="Pfam" id="PF00004">
    <property type="entry name" value="AAA"/>
    <property type="match status" value="2"/>
</dbReference>
<keyword evidence="6" id="KW-0378">Hydrolase</keyword>
<evidence type="ECO:0000313" key="16">
    <source>
        <dbReference type="EMBL" id="KAK8064698.1"/>
    </source>
</evidence>
<comment type="similarity">
    <text evidence="2">Belongs to the AAA ATPase family. BCS1 subfamily.</text>
</comment>
<evidence type="ECO:0000256" key="2">
    <source>
        <dbReference type="ARBA" id="ARBA00007448"/>
    </source>
</evidence>
<evidence type="ECO:0000256" key="4">
    <source>
        <dbReference type="ARBA" id="ARBA00022741"/>
    </source>
</evidence>
<evidence type="ECO:0000259" key="14">
    <source>
        <dbReference type="SMART" id="SM00382"/>
    </source>
</evidence>
<dbReference type="Pfam" id="PF08740">
    <property type="entry name" value="BCS1_N"/>
    <property type="match status" value="1"/>
</dbReference>